<name>A0A3B0X4R1_9ZZZZ</name>
<keyword evidence="3" id="KW-0812">Transmembrane</keyword>
<feature type="coiled-coil region" evidence="2">
    <location>
        <begin position="257"/>
        <end position="290"/>
    </location>
</feature>
<dbReference type="PANTHER" id="PTHR13806">
    <property type="entry name" value="FLOTILLIN-RELATED"/>
    <property type="match status" value="1"/>
</dbReference>
<dbReference type="EMBL" id="UOFG01000004">
    <property type="protein sequence ID" value="VAW57897.1"/>
    <property type="molecule type" value="Genomic_DNA"/>
</dbReference>
<evidence type="ECO:0000256" key="1">
    <source>
        <dbReference type="ARBA" id="ARBA00004308"/>
    </source>
</evidence>
<dbReference type="GO" id="GO:0005886">
    <property type="term" value="C:plasma membrane"/>
    <property type="evidence" value="ECO:0007669"/>
    <property type="project" value="TreeGrafter"/>
</dbReference>
<dbReference type="GO" id="GO:0012505">
    <property type="term" value="C:endomembrane system"/>
    <property type="evidence" value="ECO:0007669"/>
    <property type="project" value="UniProtKB-SubCell"/>
</dbReference>
<sequence>MEFIFVIIGLVVFFIVAMFFLYAKLYKKVDQGYAMIVNTTRATPIVTLTGRLVIPVLHRMEIMNISLKNIEIDRRGKDGLICKDNIRADIKVAFFVRVNSLEDDILAVAQSIGCERASDQSTLEELFSAKFSEALKTVGKTLDFVELYQERDMFRDKIKAELQNLNGYVLEDAAIDYLEQTPIESLDKDNILDAQGIRKITQLTSIEHISTNDYMREEQMKIKKKDVETRETILELERQEKDAVARQQREVASVVAREEAETMKIQEEERLKHEEARIATEEKIEVAEENKQREVEVAGLNRMRVVVTEKEQVKRAQELEVVERERAVELEEIDKEKALEVEKKNIADVVRERVVVEKSVAIEEEETLRVRLVADAQREKEAAIIKAEGEAQEALVKEIKAAEADEKKAIHKAKEYEVLAGGRLKASELDSQAKIKEADGIEAVQAAPGLAEVRVQEAKADADEKTGLADAKVLEERLIAQAIGDEKIGIAAAKIKEADAEATRVMGEAEASKVADLLQAQAAGDEKVGVAAAKVKEADAGATRLMGEAEASKIADRFAAEAQGLEKKFIAMQQMDDNTRSHEEFRMNLDLTHEQTMQRIKSNVDIAHDQAEVLSSALGDANIDIVGGNGEYFEKFVNALAVGKSIDGVADKSKLVSKVIEGYMEGEESLTGDIKEVFAGLTAGSGNVQNLTVSAFLAQVMKSGSTEQQDLVKKLMGSISKDN</sequence>
<keyword evidence="3" id="KW-0472">Membrane</keyword>
<dbReference type="InterPro" id="IPR036013">
    <property type="entry name" value="Band_7/SPFH_dom_sf"/>
</dbReference>
<comment type="subcellular location">
    <subcellularLocation>
        <location evidence="1">Endomembrane system</location>
    </subcellularLocation>
</comment>
<dbReference type="InterPro" id="IPR027705">
    <property type="entry name" value="Flotillin_fam"/>
</dbReference>
<dbReference type="AlphaFoldDB" id="A0A3B0X4R1"/>
<evidence type="ECO:0000256" key="2">
    <source>
        <dbReference type="SAM" id="Coils"/>
    </source>
</evidence>
<dbReference type="PANTHER" id="PTHR13806:SF31">
    <property type="entry name" value="FLOTILLIN-LIKE PROTEIN 1-RELATED"/>
    <property type="match status" value="1"/>
</dbReference>
<protein>
    <submittedName>
        <fullName evidence="4">Inner membrane protein YqiK</fullName>
    </submittedName>
</protein>
<gene>
    <name evidence="4" type="ORF">MNBD_GAMMA11-2011</name>
</gene>
<keyword evidence="2" id="KW-0175">Coiled coil</keyword>
<organism evidence="4">
    <name type="scientific">hydrothermal vent metagenome</name>
    <dbReference type="NCBI Taxonomy" id="652676"/>
    <lineage>
        <taxon>unclassified sequences</taxon>
        <taxon>metagenomes</taxon>
        <taxon>ecological metagenomes</taxon>
    </lineage>
</organism>
<keyword evidence="3" id="KW-1133">Transmembrane helix</keyword>
<dbReference type="SUPFAM" id="SSF117892">
    <property type="entry name" value="Band 7/SPFH domain"/>
    <property type="match status" value="1"/>
</dbReference>
<accession>A0A3B0X4R1</accession>
<dbReference type="Gene3D" id="3.30.479.30">
    <property type="entry name" value="Band 7 domain"/>
    <property type="match status" value="1"/>
</dbReference>
<evidence type="ECO:0000256" key="3">
    <source>
        <dbReference type="SAM" id="Phobius"/>
    </source>
</evidence>
<evidence type="ECO:0000313" key="4">
    <source>
        <dbReference type="EMBL" id="VAW57897.1"/>
    </source>
</evidence>
<reference evidence="4" key="1">
    <citation type="submission" date="2018-06" db="EMBL/GenBank/DDBJ databases">
        <authorList>
            <person name="Zhirakovskaya E."/>
        </authorList>
    </citation>
    <scope>NUCLEOTIDE SEQUENCE</scope>
</reference>
<feature type="transmembrane region" description="Helical" evidence="3">
    <location>
        <begin position="6"/>
        <end position="25"/>
    </location>
</feature>
<proteinExistence type="predicted"/>